<dbReference type="EMBL" id="PFLI01000122">
    <property type="protein sequence ID" value="PIY71922.1"/>
    <property type="molecule type" value="Genomic_DNA"/>
</dbReference>
<dbReference type="Proteomes" id="UP000229401">
    <property type="component" value="Unassembled WGS sequence"/>
</dbReference>
<evidence type="ECO:0000313" key="2">
    <source>
        <dbReference type="Proteomes" id="UP000229401"/>
    </source>
</evidence>
<comment type="caution">
    <text evidence="1">The sequence shown here is derived from an EMBL/GenBank/DDBJ whole genome shotgun (WGS) entry which is preliminary data.</text>
</comment>
<feature type="non-terminal residue" evidence="1">
    <location>
        <position position="1"/>
    </location>
</feature>
<reference evidence="2" key="1">
    <citation type="submission" date="2017-09" db="EMBL/GenBank/DDBJ databases">
        <title>Depth-based differentiation of microbial function through sediment-hosted aquifers and enrichment of novel symbionts in the deep terrestrial subsurface.</title>
        <authorList>
            <person name="Probst A.J."/>
            <person name="Ladd B."/>
            <person name="Jarett J.K."/>
            <person name="Geller-Mcgrath D.E."/>
            <person name="Sieber C.M.K."/>
            <person name="Emerson J.B."/>
            <person name="Anantharaman K."/>
            <person name="Thomas B.C."/>
            <person name="Malmstrom R."/>
            <person name="Stieglmeier M."/>
            <person name="Klingl A."/>
            <person name="Woyke T."/>
            <person name="Ryan C.M."/>
            <person name="Banfield J.F."/>
        </authorList>
    </citation>
    <scope>NUCLEOTIDE SEQUENCE [LARGE SCALE GENOMIC DNA]</scope>
</reference>
<accession>A0A2M7QHZ6</accession>
<protein>
    <submittedName>
        <fullName evidence="1">Uncharacterized protein</fullName>
    </submittedName>
</protein>
<proteinExistence type="predicted"/>
<evidence type="ECO:0000313" key="1">
    <source>
        <dbReference type="EMBL" id="PIY71922.1"/>
    </source>
</evidence>
<name>A0A2M7QHZ6_9BACT</name>
<dbReference type="AlphaFoldDB" id="A0A2M7QHZ6"/>
<organism evidence="1 2">
    <name type="scientific">Candidatus Roizmanbacteria bacterium CG_4_10_14_0_8_um_filter_33_9</name>
    <dbReference type="NCBI Taxonomy" id="1974826"/>
    <lineage>
        <taxon>Bacteria</taxon>
        <taxon>Candidatus Roizmaniibacteriota</taxon>
    </lineage>
</organism>
<sequence length="154" mass="18066">YFLSNLFLVSSWSGGGIGGICTIDKNNKLYFTNYFNNIIKNILGDDQIKEYESEYYKKILKDSLFLLPTIKYLSSNKNLIEYKNAMSNFNKKIASSLYFLFFYYLSLVLPKKVISFIRSNIHYLRKDTQLTISNVATKKEIVDIEKNYQEIIKN</sequence>
<gene>
    <name evidence="1" type="ORF">COY87_03660</name>
</gene>